<accession>A0A547PW40</accession>
<dbReference type="Gene3D" id="3.40.5.80">
    <property type="match status" value="1"/>
</dbReference>
<comment type="caution">
    <text evidence="2">The sequence shown here is derived from an EMBL/GenBank/DDBJ whole genome shotgun (WGS) entry which is preliminary data.</text>
</comment>
<evidence type="ECO:0000313" key="2">
    <source>
        <dbReference type="EMBL" id="TRD18342.1"/>
    </source>
</evidence>
<feature type="region of interest" description="Disordered" evidence="1">
    <location>
        <begin position="1"/>
        <end position="23"/>
    </location>
</feature>
<evidence type="ECO:0000313" key="3">
    <source>
        <dbReference type="Proteomes" id="UP000318590"/>
    </source>
</evidence>
<dbReference type="AlphaFoldDB" id="A0A547PW40"/>
<proteinExistence type="predicted"/>
<evidence type="ECO:0008006" key="4">
    <source>
        <dbReference type="Google" id="ProtNLM"/>
    </source>
</evidence>
<keyword evidence="3" id="KW-1185">Reference proteome</keyword>
<dbReference type="OrthoDB" id="9994924at2"/>
<sequence length="76" mass="8066">MPPRKTQETPAATKAKDAEAPEGPTFEITCLQKAGRRRAGRSWPAGTTVLPVDALSDADRAALEADPFFTLLEVAG</sequence>
<organism evidence="2 3">
    <name type="scientific">Palleronia caenipelagi</name>
    <dbReference type="NCBI Taxonomy" id="2489174"/>
    <lineage>
        <taxon>Bacteria</taxon>
        <taxon>Pseudomonadati</taxon>
        <taxon>Pseudomonadota</taxon>
        <taxon>Alphaproteobacteria</taxon>
        <taxon>Rhodobacterales</taxon>
        <taxon>Roseobacteraceae</taxon>
        <taxon>Palleronia</taxon>
    </lineage>
</organism>
<dbReference type="EMBL" id="VFSV01000020">
    <property type="protein sequence ID" value="TRD18342.1"/>
    <property type="molecule type" value="Genomic_DNA"/>
</dbReference>
<dbReference type="Proteomes" id="UP000318590">
    <property type="component" value="Unassembled WGS sequence"/>
</dbReference>
<dbReference type="RefSeq" id="WP_142835014.1">
    <property type="nucleotide sequence ID" value="NZ_VFSV01000020.1"/>
</dbReference>
<evidence type="ECO:0000256" key="1">
    <source>
        <dbReference type="SAM" id="MobiDB-lite"/>
    </source>
</evidence>
<gene>
    <name evidence="2" type="ORF">FEV53_11850</name>
</gene>
<protein>
    <recommendedName>
        <fullName evidence="4">Mu-like prophage FluMu N-terminal domain-containing protein</fullName>
    </recommendedName>
</protein>
<dbReference type="SUPFAM" id="SSF160059">
    <property type="entry name" value="PriA/YqbF domain"/>
    <property type="match status" value="1"/>
</dbReference>
<reference evidence="2 3" key="1">
    <citation type="submission" date="2019-06" db="EMBL/GenBank/DDBJ databases">
        <title>Paenimaribius caenipelagi gen. nov., sp. nov., isolated from a tidal flat.</title>
        <authorList>
            <person name="Yoon J.-H."/>
        </authorList>
    </citation>
    <scope>NUCLEOTIDE SEQUENCE [LARGE SCALE GENOMIC DNA]</scope>
    <source>
        <strain evidence="2 3">JBTF-M29</strain>
    </source>
</reference>
<name>A0A547PW40_9RHOB</name>